<sequence>RVQGSADTEDMHVRIRVGLARPLALWGRISHSEPSADFPTHGIMNVVAIKHHQRTLFPRVPRGDTNDVVDLAGCFSLKLHGHGNFRFEQQAYGLWLREIDPQATFVFSLARNTRLNTLNTSFNNTSQDLSGMRVTTGRTRRGRNHQGVRARLRAPGRSHHPSQTATYPRQAGDFLSLCGYRGLPNACNLADSSLTSVLSVQNYC</sequence>
<feature type="non-terminal residue" evidence="2">
    <location>
        <position position="204"/>
    </location>
</feature>
<feature type="region of interest" description="Disordered" evidence="1">
    <location>
        <begin position="137"/>
        <end position="166"/>
    </location>
</feature>
<dbReference type="AlphaFoldDB" id="A0A9W8C1S1"/>
<reference evidence="2" key="1">
    <citation type="submission" date="2021-02" db="EMBL/GenBank/DDBJ databases">
        <title>Comparative genomics reveals that relaxation of natural selection precedes convergent phenotypic evolution of cavefish.</title>
        <authorList>
            <person name="Peng Z."/>
        </authorList>
    </citation>
    <scope>NUCLEOTIDE SEQUENCE</scope>
    <source>
        <tissue evidence="2">Muscle</tissue>
    </source>
</reference>
<evidence type="ECO:0000313" key="2">
    <source>
        <dbReference type="EMBL" id="KAI7805871.1"/>
    </source>
</evidence>
<name>A0A9W8C1S1_TRIRA</name>
<feature type="compositionally biased region" description="Basic residues" evidence="1">
    <location>
        <begin position="138"/>
        <end position="160"/>
    </location>
</feature>
<organism evidence="2 3">
    <name type="scientific">Triplophysa rosa</name>
    <name type="common">Cave loach</name>
    <dbReference type="NCBI Taxonomy" id="992332"/>
    <lineage>
        <taxon>Eukaryota</taxon>
        <taxon>Metazoa</taxon>
        <taxon>Chordata</taxon>
        <taxon>Craniata</taxon>
        <taxon>Vertebrata</taxon>
        <taxon>Euteleostomi</taxon>
        <taxon>Actinopterygii</taxon>
        <taxon>Neopterygii</taxon>
        <taxon>Teleostei</taxon>
        <taxon>Ostariophysi</taxon>
        <taxon>Cypriniformes</taxon>
        <taxon>Nemacheilidae</taxon>
        <taxon>Triplophysa</taxon>
    </lineage>
</organism>
<dbReference type="Proteomes" id="UP001059041">
    <property type="component" value="Linkage Group LG9"/>
</dbReference>
<evidence type="ECO:0000313" key="3">
    <source>
        <dbReference type="Proteomes" id="UP001059041"/>
    </source>
</evidence>
<keyword evidence="3" id="KW-1185">Reference proteome</keyword>
<evidence type="ECO:0000256" key="1">
    <source>
        <dbReference type="SAM" id="MobiDB-lite"/>
    </source>
</evidence>
<dbReference type="EMBL" id="JAFHDT010000009">
    <property type="protein sequence ID" value="KAI7805871.1"/>
    <property type="molecule type" value="Genomic_DNA"/>
</dbReference>
<accession>A0A9W8C1S1</accession>
<protein>
    <submittedName>
        <fullName evidence="2">Uncharacterized protein</fullName>
    </submittedName>
</protein>
<gene>
    <name evidence="2" type="ORF">IRJ41_020928</name>
</gene>
<proteinExistence type="predicted"/>
<comment type="caution">
    <text evidence="2">The sequence shown here is derived from an EMBL/GenBank/DDBJ whole genome shotgun (WGS) entry which is preliminary data.</text>
</comment>